<dbReference type="RefSeq" id="WP_093924633.1">
    <property type="nucleotide sequence ID" value="NZ_FOMW01000010.1"/>
</dbReference>
<dbReference type="Pfam" id="PF08239">
    <property type="entry name" value="SH3_3"/>
    <property type="match status" value="1"/>
</dbReference>
<proteinExistence type="predicted"/>
<dbReference type="Proteomes" id="UP000198977">
    <property type="component" value="Unassembled WGS sequence"/>
</dbReference>
<name>A0A1I2DMG4_9RHOB</name>
<dbReference type="SMART" id="SM00287">
    <property type="entry name" value="SH3b"/>
    <property type="match status" value="1"/>
</dbReference>
<dbReference type="Gene3D" id="2.30.30.40">
    <property type="entry name" value="SH3 Domains"/>
    <property type="match status" value="1"/>
</dbReference>
<keyword evidence="3" id="KW-1185">Reference proteome</keyword>
<evidence type="ECO:0000313" key="2">
    <source>
        <dbReference type="EMBL" id="SFE81599.1"/>
    </source>
</evidence>
<sequence length="206" mass="21612">MAKFILLSFGFLGWAFYEMSGGGDFQPASVRLAQAEATKSTQTQPAVIAAAAPAKAASVKSVNSEVNVKRVSYKVASNNTVQNDATPMVQQAVLRQSEPVSASKASSEPQWVAPTTPTIIPSLIASNNTAAFVQKASMNVGQGDIRTVAGDLVNVRGGPGTDHGVVTQLSRGEPVEIIEEANGWVHMRPLNGGQDGWMADFLLSNG</sequence>
<accession>A0A1I2DMG4</accession>
<dbReference type="EMBL" id="FOMW01000010">
    <property type="protein sequence ID" value="SFE81599.1"/>
    <property type="molecule type" value="Genomic_DNA"/>
</dbReference>
<dbReference type="InterPro" id="IPR003646">
    <property type="entry name" value="SH3-like_bac-type"/>
</dbReference>
<dbReference type="AlphaFoldDB" id="A0A1I2DMG4"/>
<feature type="domain" description="SH3b" evidence="1">
    <location>
        <begin position="143"/>
        <end position="206"/>
    </location>
</feature>
<protein>
    <submittedName>
        <fullName evidence="2">SH3 domain-containing protein</fullName>
    </submittedName>
</protein>
<evidence type="ECO:0000313" key="3">
    <source>
        <dbReference type="Proteomes" id="UP000198977"/>
    </source>
</evidence>
<gene>
    <name evidence="2" type="ORF">SAMN04488523_110207</name>
</gene>
<dbReference type="PROSITE" id="PS51781">
    <property type="entry name" value="SH3B"/>
    <property type="match status" value="1"/>
</dbReference>
<reference evidence="2 3" key="1">
    <citation type="submission" date="2016-10" db="EMBL/GenBank/DDBJ databases">
        <authorList>
            <person name="de Groot N.N."/>
        </authorList>
    </citation>
    <scope>NUCLEOTIDE SEQUENCE [LARGE SCALE GENOMIC DNA]</scope>
    <source>
        <strain evidence="2 3">DSM 11443</strain>
    </source>
</reference>
<organism evidence="2 3">
    <name type="scientific">Sulfitobacter brevis</name>
    <dbReference type="NCBI Taxonomy" id="74348"/>
    <lineage>
        <taxon>Bacteria</taxon>
        <taxon>Pseudomonadati</taxon>
        <taxon>Pseudomonadota</taxon>
        <taxon>Alphaproteobacteria</taxon>
        <taxon>Rhodobacterales</taxon>
        <taxon>Roseobacteraceae</taxon>
        <taxon>Sulfitobacter</taxon>
    </lineage>
</organism>
<dbReference type="OrthoDB" id="7433551at2"/>
<evidence type="ECO:0000259" key="1">
    <source>
        <dbReference type="PROSITE" id="PS51781"/>
    </source>
</evidence>
<dbReference type="STRING" id="74348.SAMN04488523_110207"/>